<dbReference type="GO" id="GO:0005829">
    <property type="term" value="C:cytosol"/>
    <property type="evidence" value="ECO:0007669"/>
    <property type="project" value="TreeGrafter"/>
</dbReference>
<evidence type="ECO:0000313" key="6">
    <source>
        <dbReference type="Proteomes" id="UP001233271"/>
    </source>
</evidence>
<evidence type="ECO:0000313" key="5">
    <source>
        <dbReference type="EMBL" id="BEI94046.1"/>
    </source>
</evidence>
<dbReference type="Proteomes" id="UP001233271">
    <property type="component" value="Chromosome 6"/>
</dbReference>
<dbReference type="InterPro" id="IPR029753">
    <property type="entry name" value="D-isomer_DH_CS"/>
</dbReference>
<dbReference type="Pfam" id="PF00389">
    <property type="entry name" value="2-Hacid_dh"/>
    <property type="match status" value="1"/>
</dbReference>
<dbReference type="GeneID" id="85497916"/>
<proteinExistence type="inferred from homology"/>
<protein>
    <recommendedName>
        <fullName evidence="7">Glyoxylate reductase</fullName>
    </recommendedName>
</protein>
<evidence type="ECO:0000256" key="2">
    <source>
        <dbReference type="RuleBase" id="RU003719"/>
    </source>
</evidence>
<dbReference type="GO" id="GO:0051287">
    <property type="term" value="F:NAD binding"/>
    <property type="evidence" value="ECO:0007669"/>
    <property type="project" value="InterPro"/>
</dbReference>
<dbReference type="CDD" id="cd05301">
    <property type="entry name" value="GDH"/>
    <property type="match status" value="1"/>
</dbReference>
<dbReference type="PANTHER" id="PTHR10996">
    <property type="entry name" value="2-HYDROXYACID DEHYDROGENASE-RELATED"/>
    <property type="match status" value="1"/>
</dbReference>
<keyword evidence="1 2" id="KW-0560">Oxidoreductase</keyword>
<organism evidence="5 6">
    <name type="scientific">Cutaneotrichosporon cavernicola</name>
    <dbReference type="NCBI Taxonomy" id="279322"/>
    <lineage>
        <taxon>Eukaryota</taxon>
        <taxon>Fungi</taxon>
        <taxon>Dikarya</taxon>
        <taxon>Basidiomycota</taxon>
        <taxon>Agaricomycotina</taxon>
        <taxon>Tremellomycetes</taxon>
        <taxon>Trichosporonales</taxon>
        <taxon>Trichosporonaceae</taxon>
        <taxon>Cutaneotrichosporon</taxon>
    </lineage>
</organism>
<dbReference type="KEGG" id="ccac:CcaHIS019_0605050"/>
<evidence type="ECO:0000256" key="1">
    <source>
        <dbReference type="ARBA" id="ARBA00023002"/>
    </source>
</evidence>
<dbReference type="PANTHER" id="PTHR10996:SF277">
    <property type="entry name" value="GLYOXYLATE REDUCTASE_HYDROXYPYRUVATE REDUCTASE"/>
    <property type="match status" value="1"/>
</dbReference>
<dbReference type="AlphaFoldDB" id="A0AA48L8Z2"/>
<dbReference type="RefSeq" id="XP_060459311.1">
    <property type="nucleotide sequence ID" value="XM_060602970.1"/>
</dbReference>
<dbReference type="Pfam" id="PF02826">
    <property type="entry name" value="2-Hacid_dh_C"/>
    <property type="match status" value="1"/>
</dbReference>
<accession>A0AA48L8Z2</accession>
<dbReference type="InterPro" id="IPR050223">
    <property type="entry name" value="D-isomer_2-hydroxyacid_DH"/>
</dbReference>
<dbReference type="InterPro" id="IPR006140">
    <property type="entry name" value="D-isomer_DH_NAD-bd"/>
</dbReference>
<dbReference type="Gene3D" id="3.40.50.720">
    <property type="entry name" value="NAD(P)-binding Rossmann-like Domain"/>
    <property type="match status" value="2"/>
</dbReference>
<dbReference type="SUPFAM" id="SSF51735">
    <property type="entry name" value="NAD(P)-binding Rossmann-fold domains"/>
    <property type="match status" value="1"/>
</dbReference>
<name>A0AA48L8Z2_9TREE</name>
<gene>
    <name evidence="5" type="ORF">CcaverHIS019_0605050</name>
</gene>
<dbReference type="SUPFAM" id="SSF52283">
    <property type="entry name" value="Formate/glycerate dehydrogenase catalytic domain-like"/>
    <property type="match status" value="1"/>
</dbReference>
<dbReference type="InterPro" id="IPR006139">
    <property type="entry name" value="D-isomer_2_OHA_DH_cat_dom"/>
</dbReference>
<evidence type="ECO:0008006" key="7">
    <source>
        <dbReference type="Google" id="ProtNLM"/>
    </source>
</evidence>
<evidence type="ECO:0000259" key="3">
    <source>
        <dbReference type="Pfam" id="PF00389"/>
    </source>
</evidence>
<dbReference type="InterPro" id="IPR036291">
    <property type="entry name" value="NAD(P)-bd_dom_sf"/>
</dbReference>
<feature type="domain" description="D-isomer specific 2-hydroxyacid dehydrogenase catalytic" evidence="3">
    <location>
        <begin position="4"/>
        <end position="343"/>
    </location>
</feature>
<reference evidence="5" key="1">
    <citation type="journal article" date="2023" name="BMC Genomics">
        <title>Chromosome-level genome assemblies of Cutaneotrichosporon spp. (Trichosporonales, Basidiomycota) reveal imbalanced evolution between nucleotide sequences and chromosome synteny.</title>
        <authorList>
            <person name="Kobayashi Y."/>
            <person name="Kayamori A."/>
            <person name="Aoki K."/>
            <person name="Shiwa Y."/>
            <person name="Matsutani M."/>
            <person name="Fujita N."/>
            <person name="Sugita T."/>
            <person name="Iwasaki W."/>
            <person name="Tanaka N."/>
            <person name="Takashima M."/>
        </authorList>
    </citation>
    <scope>NUCLEOTIDE SEQUENCE</scope>
    <source>
        <strain evidence="5">HIS019</strain>
    </source>
</reference>
<comment type="similarity">
    <text evidence="2">Belongs to the D-isomer specific 2-hydroxyacid dehydrogenase family.</text>
</comment>
<dbReference type="GO" id="GO:0030267">
    <property type="term" value="F:glyoxylate reductase (NADPH) activity"/>
    <property type="evidence" value="ECO:0007669"/>
    <property type="project" value="TreeGrafter"/>
</dbReference>
<dbReference type="GO" id="GO:0016618">
    <property type="term" value="F:hydroxypyruvate reductase [NAD(P)H] activity"/>
    <property type="evidence" value="ECO:0007669"/>
    <property type="project" value="TreeGrafter"/>
</dbReference>
<dbReference type="FunFam" id="3.40.50.720:FF:000606">
    <property type="entry name" value="Chromosome 15, whole genome shotgun sequence"/>
    <property type="match status" value="1"/>
</dbReference>
<dbReference type="EMBL" id="AP028217">
    <property type="protein sequence ID" value="BEI94046.1"/>
    <property type="molecule type" value="Genomic_DNA"/>
</dbReference>
<keyword evidence="6" id="KW-1185">Reference proteome</keyword>
<evidence type="ECO:0000259" key="4">
    <source>
        <dbReference type="Pfam" id="PF02826"/>
    </source>
</evidence>
<feature type="domain" description="D-isomer specific 2-hydroxyacid dehydrogenase NAD-binding" evidence="4">
    <location>
        <begin position="116"/>
        <end position="312"/>
    </location>
</feature>
<dbReference type="PROSITE" id="PS00671">
    <property type="entry name" value="D_2_HYDROXYACID_DH_3"/>
    <property type="match status" value="1"/>
</dbReference>
<sequence>MPKILVTRNVGPEAMKLLQATPFELIVNPEDAEPSREWVLENISDPEVVAACIMHGQPSDKVDAELLAHAGKGLKVISTFSVGFDHIDVKAANARGIKIGHTPGVLSDSVADIATMLVLMTMRRVEEGIALVKSGGWPHLPWAPFVMCGPGMNHPNLTIGFLGFGRISECVVDRLLAFTNKSAPPRIVYNSSRARDNQAEIDAKFSQRWGVDVQRVEKDTLAEQADIVIVLCALTPETTDAVDAAFLKKMKKTAVLVNAARGPIVNSEDLNAALDAGELFGAGLDVITGEPHIAPDHPLVLNKRCVVIPHMGSADYDTRNAMADLCVRNAIAGAEGKALPAEVKV</sequence>